<reference evidence="6 7" key="1">
    <citation type="submission" date="2016-10" db="EMBL/GenBank/DDBJ databases">
        <authorList>
            <person name="de Groot N.N."/>
        </authorList>
    </citation>
    <scope>NUCLEOTIDE SEQUENCE [LARGE SCALE GENOMIC DNA]</scope>
    <source>
        <strain evidence="6 7">DSM 23126</strain>
    </source>
</reference>
<feature type="binding site" evidence="4">
    <location>
        <position position="54"/>
    </location>
    <ligand>
        <name>substrate</name>
    </ligand>
</feature>
<organism evidence="6 7">
    <name type="scientific">Marinococcus luteus</name>
    <dbReference type="NCBI Taxonomy" id="1122204"/>
    <lineage>
        <taxon>Bacteria</taxon>
        <taxon>Bacillati</taxon>
        <taxon>Bacillota</taxon>
        <taxon>Bacilli</taxon>
        <taxon>Bacillales</taxon>
        <taxon>Bacillaceae</taxon>
        <taxon>Marinococcus</taxon>
    </lineage>
</organism>
<comment type="catalytic activity">
    <reaction evidence="5">
        <text>(6S)-5-formyl-5,6,7,8-tetrahydrofolate + ATP = (6R)-5,10-methenyltetrahydrofolate + ADP + phosphate</text>
        <dbReference type="Rhea" id="RHEA:10488"/>
        <dbReference type="ChEBI" id="CHEBI:30616"/>
        <dbReference type="ChEBI" id="CHEBI:43474"/>
        <dbReference type="ChEBI" id="CHEBI:57455"/>
        <dbReference type="ChEBI" id="CHEBI:57457"/>
        <dbReference type="ChEBI" id="CHEBI:456216"/>
        <dbReference type="EC" id="6.3.3.2"/>
    </reaction>
</comment>
<dbReference type="PANTHER" id="PTHR23407">
    <property type="entry name" value="ATPASE INHIBITOR/5-FORMYLTETRAHYDROFOLATE CYCLO-LIGASE"/>
    <property type="match status" value="1"/>
</dbReference>
<dbReference type="GO" id="GO:0035999">
    <property type="term" value="P:tetrahydrofolate interconversion"/>
    <property type="evidence" value="ECO:0007669"/>
    <property type="project" value="TreeGrafter"/>
</dbReference>
<dbReference type="Gene3D" id="3.40.50.10420">
    <property type="entry name" value="NagB/RpiA/CoA transferase-like"/>
    <property type="match status" value="1"/>
</dbReference>
<comment type="cofactor">
    <cofactor evidence="5">
        <name>Mg(2+)</name>
        <dbReference type="ChEBI" id="CHEBI:18420"/>
    </cofactor>
</comment>
<dbReference type="GO" id="GO:0009396">
    <property type="term" value="P:folic acid-containing compound biosynthetic process"/>
    <property type="evidence" value="ECO:0007669"/>
    <property type="project" value="TreeGrafter"/>
</dbReference>
<keyword evidence="5" id="KW-0479">Metal-binding</keyword>
<dbReference type="GO" id="GO:0005524">
    <property type="term" value="F:ATP binding"/>
    <property type="evidence" value="ECO:0007669"/>
    <property type="project" value="UniProtKB-KW"/>
</dbReference>
<evidence type="ECO:0000256" key="2">
    <source>
        <dbReference type="ARBA" id="ARBA00022741"/>
    </source>
</evidence>
<dbReference type="InterPro" id="IPR037171">
    <property type="entry name" value="NagB/RpiA_transferase-like"/>
</dbReference>
<dbReference type="InterPro" id="IPR024185">
    <property type="entry name" value="FTHF_cligase-like_sf"/>
</dbReference>
<evidence type="ECO:0000256" key="3">
    <source>
        <dbReference type="ARBA" id="ARBA00022840"/>
    </source>
</evidence>
<evidence type="ECO:0000256" key="1">
    <source>
        <dbReference type="ARBA" id="ARBA00010638"/>
    </source>
</evidence>
<feature type="binding site" evidence="4">
    <location>
        <begin position="133"/>
        <end position="141"/>
    </location>
    <ligand>
        <name>ATP</name>
        <dbReference type="ChEBI" id="CHEBI:30616"/>
    </ligand>
</feature>
<keyword evidence="2 4" id="KW-0547">Nucleotide-binding</keyword>
<dbReference type="NCBIfam" id="TIGR02727">
    <property type="entry name" value="MTHFS_bact"/>
    <property type="match status" value="1"/>
</dbReference>
<proteinExistence type="inferred from homology"/>
<dbReference type="InterPro" id="IPR002698">
    <property type="entry name" value="FTHF_cligase"/>
</dbReference>
<evidence type="ECO:0000313" key="7">
    <source>
        <dbReference type="Proteomes" id="UP000199488"/>
    </source>
</evidence>
<evidence type="ECO:0000256" key="5">
    <source>
        <dbReference type="RuleBase" id="RU361279"/>
    </source>
</evidence>
<evidence type="ECO:0000313" key="6">
    <source>
        <dbReference type="EMBL" id="SDW24301.1"/>
    </source>
</evidence>
<gene>
    <name evidence="6" type="ORF">SAMN05421781_0955</name>
</gene>
<feature type="binding site" evidence="4">
    <location>
        <position position="49"/>
    </location>
    <ligand>
        <name>substrate</name>
    </ligand>
</feature>
<dbReference type="RefSeq" id="WP_091611825.1">
    <property type="nucleotide sequence ID" value="NZ_FNNC01000001.1"/>
</dbReference>
<evidence type="ECO:0000256" key="4">
    <source>
        <dbReference type="PIRSR" id="PIRSR006806-1"/>
    </source>
</evidence>
<protein>
    <recommendedName>
        <fullName evidence="5">5-formyltetrahydrofolate cyclo-ligase</fullName>
        <ecNumber evidence="5">6.3.3.2</ecNumber>
    </recommendedName>
</protein>
<dbReference type="SUPFAM" id="SSF100950">
    <property type="entry name" value="NagB/RpiA/CoA transferase-like"/>
    <property type="match status" value="1"/>
</dbReference>
<sequence length="187" mass="21466">MNKHMLRQQVNSAYQNLSGNDRLKAEKKIYEYLFQWSGWKQAETIAVTVSLKNEINTGPIIETGWQQGKRMCVPKIEPEQRGMDFYEIQAFGELERTIGQIYEPKKNICPLVPPEQLDLVLVPGLVFNRQGYRIGFGGGYYDRFLKRADFSTAALIHPFQLQDRIPVEAHDVPVQTLISSQGLIHVE</sequence>
<keyword evidence="6" id="KW-0436">Ligase</keyword>
<keyword evidence="7" id="KW-1185">Reference proteome</keyword>
<dbReference type="AlphaFoldDB" id="A0A1H2RXU1"/>
<dbReference type="Proteomes" id="UP000199488">
    <property type="component" value="Unassembled WGS sequence"/>
</dbReference>
<accession>A0A1H2RXU1</accession>
<keyword evidence="5" id="KW-0460">Magnesium</keyword>
<name>A0A1H2RXU1_9BACI</name>
<dbReference type="GO" id="GO:0046872">
    <property type="term" value="F:metal ion binding"/>
    <property type="evidence" value="ECO:0007669"/>
    <property type="project" value="UniProtKB-KW"/>
</dbReference>
<dbReference type="PIRSF" id="PIRSF006806">
    <property type="entry name" value="FTHF_cligase"/>
    <property type="match status" value="1"/>
</dbReference>
<dbReference type="EC" id="6.3.3.2" evidence="5"/>
<dbReference type="EMBL" id="FNNC01000001">
    <property type="protein sequence ID" value="SDW24301.1"/>
    <property type="molecule type" value="Genomic_DNA"/>
</dbReference>
<dbReference type="STRING" id="1122204.SAMN05421781_0955"/>
<comment type="similarity">
    <text evidence="1 5">Belongs to the 5-formyltetrahydrofolate cyclo-ligase family.</text>
</comment>
<dbReference type="Pfam" id="PF01812">
    <property type="entry name" value="5-FTHF_cyc-lig"/>
    <property type="match status" value="1"/>
</dbReference>
<keyword evidence="3 4" id="KW-0067">ATP-binding</keyword>
<dbReference type="PANTHER" id="PTHR23407:SF1">
    <property type="entry name" value="5-FORMYLTETRAHYDROFOLATE CYCLO-LIGASE"/>
    <property type="match status" value="1"/>
</dbReference>
<feature type="binding site" evidence="4">
    <location>
        <begin position="3"/>
        <end position="7"/>
    </location>
    <ligand>
        <name>ATP</name>
        <dbReference type="ChEBI" id="CHEBI:30616"/>
    </ligand>
</feature>
<dbReference type="OrthoDB" id="9801938at2"/>
<dbReference type="GO" id="GO:0030272">
    <property type="term" value="F:5-formyltetrahydrofolate cyclo-ligase activity"/>
    <property type="evidence" value="ECO:0007669"/>
    <property type="project" value="UniProtKB-EC"/>
</dbReference>